<dbReference type="Gene3D" id="3.40.50.12030">
    <property type="entry name" value="Uncharacterised protein family UPF0261, NC domain"/>
    <property type="match status" value="1"/>
</dbReference>
<dbReference type="InterPro" id="IPR008322">
    <property type="entry name" value="UPF0261"/>
</dbReference>
<evidence type="ECO:0000259" key="2">
    <source>
        <dbReference type="Pfam" id="PF23189"/>
    </source>
</evidence>
<dbReference type="InterPro" id="IPR044122">
    <property type="entry name" value="UPF0261_N"/>
</dbReference>
<dbReference type="EMBL" id="JAQFWP010000031">
    <property type="protein sequence ID" value="MDA2806215.1"/>
    <property type="molecule type" value="Genomic_DNA"/>
</dbReference>
<dbReference type="InterPro" id="IPR051353">
    <property type="entry name" value="Tobamovirus_resist_UPF0261"/>
</dbReference>
<proteinExistence type="predicted"/>
<dbReference type="CDD" id="cd15488">
    <property type="entry name" value="Tm-1-like"/>
    <property type="match status" value="1"/>
</dbReference>
<dbReference type="PIRSF" id="PIRSF033271">
    <property type="entry name" value="UCP033271"/>
    <property type="match status" value="1"/>
</dbReference>
<dbReference type="RefSeq" id="WP_270678859.1">
    <property type="nucleotide sequence ID" value="NZ_JAQFWP010000031.1"/>
</dbReference>
<dbReference type="Pfam" id="PF23189">
    <property type="entry name" value="UPF0261_C"/>
    <property type="match status" value="1"/>
</dbReference>
<organism evidence="3 4">
    <name type="scientific">Nocardiopsis suaedae</name>
    <dbReference type="NCBI Taxonomy" id="3018444"/>
    <lineage>
        <taxon>Bacteria</taxon>
        <taxon>Bacillati</taxon>
        <taxon>Actinomycetota</taxon>
        <taxon>Actinomycetes</taxon>
        <taxon>Streptosporangiales</taxon>
        <taxon>Nocardiopsidaceae</taxon>
        <taxon>Nocardiopsis</taxon>
    </lineage>
</organism>
<dbReference type="PANTHER" id="PTHR31862">
    <property type="entry name" value="UPF0261 DOMAIN PROTEIN (AFU_ORTHOLOGUE AFUA_1G10120)"/>
    <property type="match status" value="1"/>
</dbReference>
<reference evidence="3" key="1">
    <citation type="submission" date="2023-01" db="EMBL/GenBank/DDBJ databases">
        <title>Draft genome sequence of Nocardiopsis sp. LSu2-4 isolated from halophytes.</title>
        <authorList>
            <person name="Duangmal K."/>
            <person name="Chantavorakit T."/>
        </authorList>
    </citation>
    <scope>NUCLEOTIDE SEQUENCE</scope>
    <source>
        <strain evidence="3">LSu2-4</strain>
    </source>
</reference>
<dbReference type="Pfam" id="PF06792">
    <property type="entry name" value="UPF0261"/>
    <property type="match status" value="1"/>
</dbReference>
<evidence type="ECO:0000313" key="3">
    <source>
        <dbReference type="EMBL" id="MDA2806215.1"/>
    </source>
</evidence>
<dbReference type="PANTHER" id="PTHR31862:SF1">
    <property type="entry name" value="UPF0261 DOMAIN PROTEIN (AFU_ORTHOLOGUE AFUA_1G10120)"/>
    <property type="match status" value="1"/>
</dbReference>
<sequence length="400" mass="39845">MSAPAVAVLGTLDTKGAEVGFVVERLAAAGLRTVVVDTGSSAPGGGPRPDVAVRDAVALAGDGDRGAAVAALAEGARTAVLALRAEGRLDGALAVGGTGGTSLAAHALRALPLGVPKAVVSTAASGDTRPYIGETDLVLMPSVVDVAGLNSVSTRVLANACDAVAGMVRGAPVERPAAGATVAASMFGVTTPAVTRARELMEERGDEVLVFHMTGTGGRALESLADGGALDGVLDLTTTELADELVGGVMSAGPGRLGGGPRVPRVVSLGALDMVNFGPRETVPERFADRRLLVHNPTVTLMRTTPAECAELGARLAARAAAREGPTAVLLPLRGVSAVAGQGGPFHDPDADAALFGAVRDGLAGTGVRVEELDTDINDPTFADAAVAVLAELGGTTEEK</sequence>
<feature type="domain" description="UPF0261" evidence="2">
    <location>
        <begin position="181"/>
        <end position="393"/>
    </location>
</feature>
<evidence type="ECO:0000313" key="4">
    <source>
        <dbReference type="Proteomes" id="UP001165685"/>
    </source>
</evidence>
<dbReference type="Proteomes" id="UP001165685">
    <property type="component" value="Unassembled WGS sequence"/>
</dbReference>
<dbReference type="NCBIfam" id="NF002674">
    <property type="entry name" value="PRK02399.1-2"/>
    <property type="match status" value="1"/>
</dbReference>
<dbReference type="Gene3D" id="3.40.50.12020">
    <property type="entry name" value="Uncharacterised protein family UPF0261, NN domain"/>
    <property type="match status" value="1"/>
</dbReference>
<feature type="domain" description="UPF0261" evidence="1">
    <location>
        <begin position="5"/>
        <end position="170"/>
    </location>
</feature>
<protein>
    <submittedName>
        <fullName evidence="3">Tm-1-like ATP-binding domain-containing protein</fullName>
    </submittedName>
</protein>
<evidence type="ECO:0000259" key="1">
    <source>
        <dbReference type="Pfam" id="PF06792"/>
    </source>
</evidence>
<name>A0ABT4TNE7_9ACTN</name>
<gene>
    <name evidence="3" type="ORF">O4U47_17010</name>
</gene>
<keyword evidence="4" id="KW-1185">Reference proteome</keyword>
<comment type="caution">
    <text evidence="3">The sequence shown here is derived from an EMBL/GenBank/DDBJ whole genome shotgun (WGS) entry which is preliminary data.</text>
</comment>
<dbReference type="InterPro" id="IPR056778">
    <property type="entry name" value="UPF0261_C"/>
</dbReference>
<accession>A0ABT4TNE7</accession>